<dbReference type="CDD" id="cd18748">
    <property type="entry name" value="PIN_VapC4-5_FitB-like"/>
    <property type="match status" value="1"/>
</dbReference>
<dbReference type="SMART" id="SM00670">
    <property type="entry name" value="PINc"/>
    <property type="match status" value="1"/>
</dbReference>
<evidence type="ECO:0000256" key="4">
    <source>
        <dbReference type="ARBA" id="ARBA00022723"/>
    </source>
</evidence>
<evidence type="ECO:0000256" key="7">
    <source>
        <dbReference type="ARBA" id="ARBA00038093"/>
    </source>
</evidence>
<dbReference type="GO" id="GO:0090729">
    <property type="term" value="F:toxin activity"/>
    <property type="evidence" value="ECO:0007669"/>
    <property type="project" value="UniProtKB-KW"/>
</dbReference>
<organism evidence="10 11">
    <name type="scientific">Methylopila turkensis</name>
    <dbReference type="NCBI Taxonomy" id="1437816"/>
    <lineage>
        <taxon>Bacteria</taxon>
        <taxon>Pseudomonadati</taxon>
        <taxon>Pseudomonadota</taxon>
        <taxon>Alphaproteobacteria</taxon>
        <taxon>Hyphomicrobiales</taxon>
        <taxon>Methylopilaceae</taxon>
        <taxon>Methylopila</taxon>
    </lineage>
</organism>
<sequence>MTRYLLDTNSLSDMLRRPRGPVRTTIQRRGLTTRVLTSIIVAAALRFGAEKKKSDKLAADVEGLLETMTVAPFESPAETRYALLRARLERAGAPIGGNDMLIAAHALALGCVLVTDNVGEFSRVPDLRVENWLR</sequence>
<dbReference type="Proteomes" id="UP001143309">
    <property type="component" value="Unassembled WGS sequence"/>
</dbReference>
<keyword evidence="6 8" id="KW-0460">Magnesium</keyword>
<evidence type="ECO:0000256" key="2">
    <source>
        <dbReference type="ARBA" id="ARBA00022649"/>
    </source>
</evidence>
<evidence type="ECO:0000313" key="11">
    <source>
        <dbReference type="Proteomes" id="UP001143309"/>
    </source>
</evidence>
<dbReference type="GO" id="GO:0004540">
    <property type="term" value="F:RNA nuclease activity"/>
    <property type="evidence" value="ECO:0007669"/>
    <property type="project" value="InterPro"/>
</dbReference>
<evidence type="ECO:0000256" key="6">
    <source>
        <dbReference type="ARBA" id="ARBA00022842"/>
    </source>
</evidence>
<dbReference type="Pfam" id="PF01850">
    <property type="entry name" value="PIN"/>
    <property type="match status" value="1"/>
</dbReference>
<comment type="cofactor">
    <cofactor evidence="1 8">
        <name>Mg(2+)</name>
        <dbReference type="ChEBI" id="CHEBI:18420"/>
    </cofactor>
</comment>
<dbReference type="PANTHER" id="PTHR33653">
    <property type="entry name" value="RIBONUCLEASE VAPC2"/>
    <property type="match status" value="1"/>
</dbReference>
<accession>A0A9W6N6F4</accession>
<dbReference type="PANTHER" id="PTHR33653:SF1">
    <property type="entry name" value="RIBONUCLEASE VAPC2"/>
    <property type="match status" value="1"/>
</dbReference>
<dbReference type="AlphaFoldDB" id="A0A9W6N6F4"/>
<evidence type="ECO:0000259" key="9">
    <source>
        <dbReference type="SMART" id="SM00670"/>
    </source>
</evidence>
<dbReference type="InterPro" id="IPR002716">
    <property type="entry name" value="PIN_dom"/>
</dbReference>
<dbReference type="InterPro" id="IPR029060">
    <property type="entry name" value="PIN-like_dom_sf"/>
</dbReference>
<evidence type="ECO:0000256" key="5">
    <source>
        <dbReference type="ARBA" id="ARBA00022801"/>
    </source>
</evidence>
<keyword evidence="11" id="KW-1185">Reference proteome</keyword>
<feature type="domain" description="PIN" evidence="9">
    <location>
        <begin position="2"/>
        <end position="122"/>
    </location>
</feature>
<dbReference type="HAMAP" id="MF_00265">
    <property type="entry name" value="VapC_Nob1"/>
    <property type="match status" value="1"/>
</dbReference>
<gene>
    <name evidence="10" type="primary">vapC_1</name>
    <name evidence="8" type="synonym">vapC</name>
    <name evidence="10" type="ORF">GCM10008174_10270</name>
</gene>
<proteinExistence type="inferred from homology"/>
<evidence type="ECO:0000256" key="3">
    <source>
        <dbReference type="ARBA" id="ARBA00022722"/>
    </source>
</evidence>
<dbReference type="EC" id="3.1.-.-" evidence="8"/>
<keyword evidence="5 8" id="KW-0378">Hydrolase</keyword>
<keyword evidence="4 8" id="KW-0479">Metal-binding</keyword>
<name>A0A9W6N6F4_9HYPH</name>
<dbReference type="Gene3D" id="3.40.50.1010">
    <property type="entry name" value="5'-nuclease"/>
    <property type="match status" value="1"/>
</dbReference>
<reference evidence="10" key="1">
    <citation type="journal article" date="2014" name="Int. J. Syst. Evol. Microbiol.">
        <title>Complete genome sequence of Corynebacterium casei LMG S-19264T (=DSM 44701T), isolated from a smear-ripened cheese.</title>
        <authorList>
            <consortium name="US DOE Joint Genome Institute (JGI-PGF)"/>
            <person name="Walter F."/>
            <person name="Albersmeier A."/>
            <person name="Kalinowski J."/>
            <person name="Ruckert C."/>
        </authorList>
    </citation>
    <scope>NUCLEOTIDE SEQUENCE</scope>
    <source>
        <strain evidence="10">VKM B-2748</strain>
    </source>
</reference>
<dbReference type="SUPFAM" id="SSF88723">
    <property type="entry name" value="PIN domain-like"/>
    <property type="match status" value="1"/>
</dbReference>
<comment type="function">
    <text evidence="8">Toxic component of a toxin-antitoxin (TA) system. An RNase.</text>
</comment>
<dbReference type="RefSeq" id="WP_271199751.1">
    <property type="nucleotide sequence ID" value="NZ_BSFL01000001.1"/>
</dbReference>
<evidence type="ECO:0000313" key="10">
    <source>
        <dbReference type="EMBL" id="GLK79286.1"/>
    </source>
</evidence>
<keyword evidence="3 8" id="KW-0540">Nuclease</keyword>
<dbReference type="InterPro" id="IPR022907">
    <property type="entry name" value="VapC_family"/>
</dbReference>
<comment type="similarity">
    <text evidence="7 8">Belongs to the PINc/VapC protein family.</text>
</comment>
<dbReference type="InterPro" id="IPR050556">
    <property type="entry name" value="Type_II_TA_system_RNase"/>
</dbReference>
<dbReference type="EMBL" id="BSFL01000001">
    <property type="protein sequence ID" value="GLK79286.1"/>
    <property type="molecule type" value="Genomic_DNA"/>
</dbReference>
<keyword evidence="8" id="KW-0800">Toxin</keyword>
<reference evidence="10" key="2">
    <citation type="submission" date="2023-01" db="EMBL/GenBank/DDBJ databases">
        <authorList>
            <person name="Sun Q."/>
            <person name="Evtushenko L."/>
        </authorList>
    </citation>
    <scope>NUCLEOTIDE SEQUENCE</scope>
    <source>
        <strain evidence="10">VKM B-2748</strain>
    </source>
</reference>
<evidence type="ECO:0000256" key="8">
    <source>
        <dbReference type="HAMAP-Rule" id="MF_00265"/>
    </source>
</evidence>
<dbReference type="GO" id="GO:0016787">
    <property type="term" value="F:hydrolase activity"/>
    <property type="evidence" value="ECO:0007669"/>
    <property type="project" value="UniProtKB-KW"/>
</dbReference>
<evidence type="ECO:0000256" key="1">
    <source>
        <dbReference type="ARBA" id="ARBA00001946"/>
    </source>
</evidence>
<comment type="caution">
    <text evidence="10">The sequence shown here is derived from an EMBL/GenBank/DDBJ whole genome shotgun (WGS) entry which is preliminary data.</text>
</comment>
<keyword evidence="2 8" id="KW-1277">Toxin-antitoxin system</keyword>
<protein>
    <recommendedName>
        <fullName evidence="8">Ribonuclease VapC</fullName>
        <shortName evidence="8">RNase VapC</shortName>
        <ecNumber evidence="8">3.1.-.-</ecNumber>
    </recommendedName>
    <alternativeName>
        <fullName evidence="8">Toxin VapC</fullName>
    </alternativeName>
</protein>
<feature type="binding site" evidence="8">
    <location>
        <position position="7"/>
    </location>
    <ligand>
        <name>Mg(2+)</name>
        <dbReference type="ChEBI" id="CHEBI:18420"/>
    </ligand>
</feature>
<feature type="binding site" evidence="8">
    <location>
        <position position="99"/>
    </location>
    <ligand>
        <name>Mg(2+)</name>
        <dbReference type="ChEBI" id="CHEBI:18420"/>
    </ligand>
</feature>
<dbReference type="GO" id="GO:0000287">
    <property type="term" value="F:magnesium ion binding"/>
    <property type="evidence" value="ECO:0007669"/>
    <property type="project" value="UniProtKB-UniRule"/>
</dbReference>